<dbReference type="CDD" id="cd03022">
    <property type="entry name" value="DsbA_HCCA_Iso"/>
    <property type="match status" value="1"/>
</dbReference>
<dbReference type="InterPro" id="IPR014440">
    <property type="entry name" value="HCCAis_GSTk"/>
</dbReference>
<dbReference type="GO" id="GO:0004364">
    <property type="term" value="F:glutathione transferase activity"/>
    <property type="evidence" value="ECO:0007669"/>
    <property type="project" value="TreeGrafter"/>
</dbReference>
<comment type="catalytic activity">
    <reaction evidence="1">
        <text>2-hydroxychromene-2-carboxylate = (3E)-4-(2-hydroxyphenyl)-2-oxobut-3-enoate</text>
        <dbReference type="Rhea" id="RHEA:27401"/>
        <dbReference type="ChEBI" id="CHEBI:59350"/>
        <dbReference type="ChEBI" id="CHEBI:59353"/>
        <dbReference type="EC" id="5.99.1.4"/>
    </reaction>
</comment>
<organism evidence="4 5">
    <name type="scientific">Candidatus Proximibacter danicus</name>
    <dbReference type="NCBI Taxonomy" id="2954365"/>
    <lineage>
        <taxon>Bacteria</taxon>
        <taxon>Pseudomonadati</taxon>
        <taxon>Pseudomonadota</taxon>
        <taxon>Betaproteobacteria</taxon>
        <taxon>Candidatus Proximibacter</taxon>
    </lineage>
</organism>
<feature type="active site" description="Nucleophile" evidence="2">
    <location>
        <position position="17"/>
    </location>
</feature>
<keyword evidence="1 4" id="KW-0413">Isomerase</keyword>
<dbReference type="GO" id="GO:0006749">
    <property type="term" value="P:glutathione metabolic process"/>
    <property type="evidence" value="ECO:0007669"/>
    <property type="project" value="TreeGrafter"/>
</dbReference>
<sequence>MTDVTNNALEFYFDFSSPYGYLAAERIDELAAKYGRKVKWRPVLLGVIFKSTGAAPLTMVPMKGEYSKMDFVRSARFMGIPYNPPSRFPLPTQVAARAYYWLHERDCGMARAFAKASYRALFVDDRDISDPEVVLEMAAKVGADRAAVAAGVETPEIKDRLKAEVAAAIEKGVFGSPFIVCDGEAFFGADRLPQLEARLSGKEF</sequence>
<dbReference type="SUPFAM" id="SSF52833">
    <property type="entry name" value="Thioredoxin-like"/>
    <property type="match status" value="1"/>
</dbReference>
<dbReference type="GO" id="GO:0004602">
    <property type="term" value="F:glutathione peroxidase activity"/>
    <property type="evidence" value="ECO:0007669"/>
    <property type="project" value="TreeGrafter"/>
</dbReference>
<evidence type="ECO:0000313" key="5">
    <source>
        <dbReference type="Proteomes" id="UP000886689"/>
    </source>
</evidence>
<dbReference type="EMBL" id="JADJUC010000015">
    <property type="protein sequence ID" value="MBK8524832.1"/>
    <property type="molecule type" value="Genomic_DNA"/>
</dbReference>
<evidence type="ECO:0000259" key="3">
    <source>
        <dbReference type="Pfam" id="PF01323"/>
    </source>
</evidence>
<accession>A0A9D7PSM1</accession>
<dbReference type="PANTHER" id="PTHR42943">
    <property type="entry name" value="GLUTATHIONE S-TRANSFERASE KAPPA"/>
    <property type="match status" value="1"/>
</dbReference>
<comment type="caution">
    <text evidence="4">The sequence shown here is derived from an EMBL/GenBank/DDBJ whole genome shotgun (WGS) entry which is preliminary data.</text>
</comment>
<dbReference type="Gene3D" id="3.40.30.10">
    <property type="entry name" value="Glutaredoxin"/>
    <property type="match status" value="1"/>
</dbReference>
<comment type="similarity">
    <text evidence="1">Belongs to the GST superfamily. NadH family.</text>
</comment>
<dbReference type="GO" id="GO:0018845">
    <property type="term" value="F:2-hydroxychromene-2-carboxylate isomerase activity"/>
    <property type="evidence" value="ECO:0007669"/>
    <property type="project" value="UniProtKB-UniRule"/>
</dbReference>
<feature type="domain" description="DSBA-like thioredoxin" evidence="3">
    <location>
        <begin position="9"/>
        <end position="199"/>
    </location>
</feature>
<evidence type="ECO:0000256" key="2">
    <source>
        <dbReference type="PIRSR" id="PIRSR006386-1"/>
    </source>
</evidence>
<dbReference type="Proteomes" id="UP000886689">
    <property type="component" value="Unassembled WGS sequence"/>
</dbReference>
<proteinExistence type="inferred from homology"/>
<dbReference type="InterPro" id="IPR036249">
    <property type="entry name" value="Thioredoxin-like_sf"/>
</dbReference>
<evidence type="ECO:0000313" key="4">
    <source>
        <dbReference type="EMBL" id="MBK8524832.1"/>
    </source>
</evidence>
<dbReference type="EC" id="5.99.1.4" evidence="1"/>
<dbReference type="InterPro" id="IPR044087">
    <property type="entry name" value="NahD-like"/>
</dbReference>
<name>A0A9D7PSM1_9PROT</name>
<dbReference type="PIRSF" id="PIRSF006386">
    <property type="entry name" value="HCCAis_GSTk"/>
    <property type="match status" value="1"/>
</dbReference>
<dbReference type="GO" id="GO:1901170">
    <property type="term" value="P:naphthalene catabolic process"/>
    <property type="evidence" value="ECO:0007669"/>
    <property type="project" value="InterPro"/>
</dbReference>
<dbReference type="InterPro" id="IPR001853">
    <property type="entry name" value="DSBA-like_thioredoxin_dom"/>
</dbReference>
<dbReference type="PANTHER" id="PTHR42943:SF2">
    <property type="entry name" value="GLUTATHIONE S-TRANSFERASE KAPPA 1"/>
    <property type="match status" value="1"/>
</dbReference>
<dbReference type="AlphaFoldDB" id="A0A9D7PSM1"/>
<gene>
    <name evidence="4" type="ORF">IPL58_12575</name>
</gene>
<protein>
    <recommendedName>
        <fullName evidence="1">2-hydroxychromene-2-carboxylate isomerase</fullName>
        <ecNumber evidence="1">5.99.1.4</ecNumber>
    </recommendedName>
</protein>
<reference evidence="4" key="1">
    <citation type="submission" date="2020-10" db="EMBL/GenBank/DDBJ databases">
        <title>Connecting structure to function with the recovery of over 1000 high-quality activated sludge metagenome-assembled genomes encoding full-length rRNA genes using long-read sequencing.</title>
        <authorList>
            <person name="Singleton C.M."/>
            <person name="Petriglieri F."/>
            <person name="Kristensen J.M."/>
            <person name="Kirkegaard R.H."/>
            <person name="Michaelsen T.Y."/>
            <person name="Andersen M.H."/>
            <person name="Karst S.M."/>
            <person name="Dueholm M.S."/>
            <person name="Nielsen P.H."/>
            <person name="Albertsen M."/>
        </authorList>
    </citation>
    <scope>NUCLEOTIDE SEQUENCE</scope>
    <source>
        <strain evidence="4">Hirt_18-Q3-R61-65_BATAC.395</strain>
    </source>
</reference>
<dbReference type="InterPro" id="IPR051924">
    <property type="entry name" value="GST_Kappa/NadH"/>
</dbReference>
<dbReference type="Pfam" id="PF01323">
    <property type="entry name" value="DSBA"/>
    <property type="match status" value="1"/>
</dbReference>
<evidence type="ECO:0000256" key="1">
    <source>
        <dbReference type="PIRNR" id="PIRNR006386"/>
    </source>
</evidence>